<dbReference type="GO" id="GO:0004641">
    <property type="term" value="F:phosphoribosylformylglycinamidine cyclo-ligase activity"/>
    <property type="evidence" value="ECO:0007669"/>
    <property type="project" value="UniProtKB-EC"/>
</dbReference>
<dbReference type="Pfam" id="PF02769">
    <property type="entry name" value="AIRS_C"/>
    <property type="match status" value="1"/>
</dbReference>
<dbReference type="Proteomes" id="UP001597079">
    <property type="component" value="Unassembled WGS sequence"/>
</dbReference>
<evidence type="ECO:0000256" key="2">
    <source>
        <dbReference type="ARBA" id="ARBA00010280"/>
    </source>
</evidence>
<proteinExistence type="inferred from homology"/>
<dbReference type="InterPro" id="IPR036921">
    <property type="entry name" value="PurM-like_N_sf"/>
</dbReference>
<dbReference type="EMBL" id="JBHUCX010000009">
    <property type="protein sequence ID" value="MFD1673661.1"/>
    <property type="molecule type" value="Genomic_DNA"/>
</dbReference>
<dbReference type="SUPFAM" id="SSF55326">
    <property type="entry name" value="PurM N-terminal domain-like"/>
    <property type="match status" value="1"/>
</dbReference>
<gene>
    <name evidence="12 15" type="primary">purM</name>
    <name evidence="15" type="ORF">ACFSB2_02915</name>
</gene>
<evidence type="ECO:0000256" key="10">
    <source>
        <dbReference type="ARBA" id="ARBA00033093"/>
    </source>
</evidence>
<evidence type="ECO:0000256" key="12">
    <source>
        <dbReference type="HAMAP-Rule" id="MF_00741"/>
    </source>
</evidence>
<dbReference type="InterPro" id="IPR016188">
    <property type="entry name" value="PurM-like_N"/>
</dbReference>
<evidence type="ECO:0000256" key="3">
    <source>
        <dbReference type="ARBA" id="ARBA00013047"/>
    </source>
</evidence>
<sequence length="341" mass="35511">MDLYKQAGVDIAAGNEASARYKTFAEETKRPGVLGQIGGFASGFALDLSRYPSPVLVSGTDGVGTKLKVAFAANRHDTIGIDCVAMCVNDVLTIGAEPLYFLDYLATGALDVDVAADVVKGIAAGCNEAGCALVGGETAEMPGMYAGGEYDVAGFVVGVVNRDEMIDGKQVETGDVVLGLASNGIHSNGYSLVRKLVAESGLAWDEPFPGETTSVAETLLRPTRIYVKSILSLLEQRLPIHAMAHITGGGLIENIPRVIPDGKGVVIQQASMPQQSVFTWLLETSGMSFAEAARVWNMGIGYVVVVPADAVASVSAALTSAGETVYTIGEVATGVEGVEFR</sequence>
<reference evidence="16" key="1">
    <citation type="journal article" date="2019" name="Int. J. Syst. Evol. Microbiol.">
        <title>The Global Catalogue of Microorganisms (GCM) 10K type strain sequencing project: providing services to taxonomists for standard genome sequencing and annotation.</title>
        <authorList>
            <consortium name="The Broad Institute Genomics Platform"/>
            <consortium name="The Broad Institute Genome Sequencing Center for Infectious Disease"/>
            <person name="Wu L."/>
            <person name="Ma J."/>
        </authorList>
    </citation>
    <scope>NUCLEOTIDE SEQUENCE [LARGE SCALE GENOMIC DNA]</scope>
    <source>
        <strain evidence="16">CGMCC 1.12286</strain>
    </source>
</reference>
<comment type="caution">
    <text evidence="15">The sequence shown here is derived from an EMBL/GenBank/DDBJ whole genome shotgun (WGS) entry which is preliminary data.</text>
</comment>
<dbReference type="InterPro" id="IPR036676">
    <property type="entry name" value="PurM-like_C_sf"/>
</dbReference>
<dbReference type="HAMAP" id="MF_00741">
    <property type="entry name" value="AIRS"/>
    <property type="match status" value="1"/>
</dbReference>
<dbReference type="Gene3D" id="3.90.650.10">
    <property type="entry name" value="PurM-like C-terminal domain"/>
    <property type="match status" value="1"/>
</dbReference>
<evidence type="ECO:0000256" key="4">
    <source>
        <dbReference type="ARBA" id="ARBA00020367"/>
    </source>
</evidence>
<dbReference type="NCBIfam" id="TIGR00878">
    <property type="entry name" value="purM"/>
    <property type="match status" value="1"/>
</dbReference>
<evidence type="ECO:0000259" key="14">
    <source>
        <dbReference type="Pfam" id="PF02769"/>
    </source>
</evidence>
<comment type="subcellular location">
    <subcellularLocation>
        <location evidence="12">Cytoplasm</location>
    </subcellularLocation>
</comment>
<evidence type="ECO:0000256" key="11">
    <source>
        <dbReference type="ARBA" id="ARBA00049057"/>
    </source>
</evidence>
<organism evidence="15 16">
    <name type="scientific">Alicyclobacillus fodiniaquatilis</name>
    <dbReference type="NCBI Taxonomy" id="1661150"/>
    <lineage>
        <taxon>Bacteria</taxon>
        <taxon>Bacillati</taxon>
        <taxon>Bacillota</taxon>
        <taxon>Bacilli</taxon>
        <taxon>Bacillales</taxon>
        <taxon>Alicyclobacillaceae</taxon>
        <taxon>Alicyclobacillus</taxon>
    </lineage>
</organism>
<dbReference type="PANTHER" id="PTHR10520:SF12">
    <property type="entry name" value="TRIFUNCTIONAL PURINE BIOSYNTHETIC PROTEIN ADENOSINE-3"/>
    <property type="match status" value="1"/>
</dbReference>
<dbReference type="Pfam" id="PF00586">
    <property type="entry name" value="AIRS"/>
    <property type="match status" value="1"/>
</dbReference>
<evidence type="ECO:0000256" key="6">
    <source>
        <dbReference type="ARBA" id="ARBA00022741"/>
    </source>
</evidence>
<keyword evidence="5 12" id="KW-0436">Ligase</keyword>
<evidence type="ECO:0000313" key="15">
    <source>
        <dbReference type="EMBL" id="MFD1673661.1"/>
    </source>
</evidence>
<dbReference type="EC" id="6.3.3.1" evidence="3 12"/>
<evidence type="ECO:0000256" key="1">
    <source>
        <dbReference type="ARBA" id="ARBA00004686"/>
    </source>
</evidence>
<dbReference type="PANTHER" id="PTHR10520">
    <property type="entry name" value="TRIFUNCTIONAL PURINE BIOSYNTHETIC PROTEIN ADENOSINE-3-RELATED"/>
    <property type="match status" value="1"/>
</dbReference>
<dbReference type="Gene3D" id="3.30.1330.10">
    <property type="entry name" value="PurM-like, N-terminal domain"/>
    <property type="match status" value="1"/>
</dbReference>
<comment type="similarity">
    <text evidence="2 12">Belongs to the AIR synthase family.</text>
</comment>
<evidence type="ECO:0000256" key="8">
    <source>
        <dbReference type="ARBA" id="ARBA00031908"/>
    </source>
</evidence>
<dbReference type="CDD" id="cd02196">
    <property type="entry name" value="PurM"/>
    <property type="match status" value="1"/>
</dbReference>
<evidence type="ECO:0000259" key="13">
    <source>
        <dbReference type="Pfam" id="PF00586"/>
    </source>
</evidence>
<evidence type="ECO:0000256" key="9">
    <source>
        <dbReference type="ARBA" id="ARBA00032931"/>
    </source>
</evidence>
<dbReference type="InterPro" id="IPR004733">
    <property type="entry name" value="PurM_cligase"/>
</dbReference>
<evidence type="ECO:0000256" key="7">
    <source>
        <dbReference type="ARBA" id="ARBA00022840"/>
    </source>
</evidence>
<dbReference type="SUPFAM" id="SSF56042">
    <property type="entry name" value="PurM C-terminal domain-like"/>
    <property type="match status" value="1"/>
</dbReference>
<feature type="domain" description="PurM-like N-terminal" evidence="13">
    <location>
        <begin position="55"/>
        <end position="160"/>
    </location>
</feature>
<keyword evidence="12" id="KW-0658">Purine biosynthesis</keyword>
<comment type="pathway">
    <text evidence="1 12">Purine metabolism; IMP biosynthesis via de novo pathway; 5-amino-1-(5-phospho-D-ribosyl)imidazole from N(2)-formyl-N(1)-(5-phospho-D-ribosyl)glycinamide: step 2/2.</text>
</comment>
<keyword evidence="7 12" id="KW-0067">ATP-binding</keyword>
<name>A0ABW4JBE1_9BACL</name>
<dbReference type="RefSeq" id="WP_377941137.1">
    <property type="nucleotide sequence ID" value="NZ_JBHUCX010000009.1"/>
</dbReference>
<protein>
    <recommendedName>
        <fullName evidence="4 12">Phosphoribosylformylglycinamidine cyclo-ligase</fullName>
        <ecNumber evidence="3 12">6.3.3.1</ecNumber>
    </recommendedName>
    <alternativeName>
        <fullName evidence="9 12">AIR synthase</fullName>
    </alternativeName>
    <alternativeName>
        <fullName evidence="10 12">AIRS</fullName>
    </alternativeName>
    <alternativeName>
        <fullName evidence="8 12">Phosphoribosyl-aminoimidazole synthetase</fullName>
    </alternativeName>
</protein>
<evidence type="ECO:0000256" key="5">
    <source>
        <dbReference type="ARBA" id="ARBA00022598"/>
    </source>
</evidence>
<keyword evidence="16" id="KW-1185">Reference proteome</keyword>
<dbReference type="InterPro" id="IPR010918">
    <property type="entry name" value="PurM-like_C_dom"/>
</dbReference>
<evidence type="ECO:0000313" key="16">
    <source>
        <dbReference type="Proteomes" id="UP001597079"/>
    </source>
</evidence>
<accession>A0ABW4JBE1</accession>
<keyword evidence="6 12" id="KW-0547">Nucleotide-binding</keyword>
<comment type="catalytic activity">
    <reaction evidence="11 12">
        <text>2-formamido-N(1)-(5-O-phospho-beta-D-ribosyl)acetamidine + ATP = 5-amino-1-(5-phospho-beta-D-ribosyl)imidazole + ADP + phosphate + H(+)</text>
        <dbReference type="Rhea" id="RHEA:23032"/>
        <dbReference type="ChEBI" id="CHEBI:15378"/>
        <dbReference type="ChEBI" id="CHEBI:30616"/>
        <dbReference type="ChEBI" id="CHEBI:43474"/>
        <dbReference type="ChEBI" id="CHEBI:137981"/>
        <dbReference type="ChEBI" id="CHEBI:147287"/>
        <dbReference type="ChEBI" id="CHEBI:456216"/>
        <dbReference type="EC" id="6.3.3.1"/>
    </reaction>
</comment>
<feature type="domain" description="PurM-like C-terminal" evidence="14">
    <location>
        <begin position="173"/>
        <end position="334"/>
    </location>
</feature>
<keyword evidence="12" id="KW-0963">Cytoplasm</keyword>